<dbReference type="Proteomes" id="UP000652681">
    <property type="component" value="Unassembled WGS sequence"/>
</dbReference>
<keyword evidence="3" id="KW-1185">Reference proteome</keyword>
<protein>
    <recommendedName>
        <fullName evidence="4">Outer membrane protein beta-barrel domain-containing protein</fullName>
    </recommendedName>
</protein>
<dbReference type="EMBL" id="JACVEL010000003">
    <property type="protein sequence ID" value="MBC9811937.1"/>
    <property type="molecule type" value="Genomic_DNA"/>
</dbReference>
<accession>A0A8J6PBQ8</accession>
<comment type="caution">
    <text evidence="2">The sequence shown here is derived from an EMBL/GenBank/DDBJ whole genome shotgun (WGS) entry which is preliminary data.</text>
</comment>
<reference evidence="2" key="1">
    <citation type="submission" date="2020-09" db="EMBL/GenBank/DDBJ databases">
        <title>Taishania pollutisoli gen. nov., sp. nov., Isolated from Tetrabromobisphenol A-Contaminated Soil.</title>
        <authorList>
            <person name="Chen Q."/>
        </authorList>
    </citation>
    <scope>NUCLEOTIDE SEQUENCE</scope>
    <source>
        <strain evidence="2">CZZ-1</strain>
    </source>
</reference>
<feature type="signal peptide" evidence="1">
    <location>
        <begin position="1"/>
        <end position="19"/>
    </location>
</feature>
<gene>
    <name evidence="2" type="ORF">H9Y05_05545</name>
</gene>
<keyword evidence="1" id="KW-0732">Signal</keyword>
<proteinExistence type="predicted"/>
<dbReference type="AlphaFoldDB" id="A0A8J6PBQ8"/>
<sequence>MKKSILAVAVVLGATTTFAQDLTSRKGENYLPEAGDWAIGIDAVPLLNYVGNFFGKAGDNMHAGNIWTPSNPNLVITGKYFAEEDLAFRGGIRLGFGSTKQSVMVADRQAAAPTTNPWPENAAEVENTAKMGATNVGLTVGIEKRKGNTRLQGFYGAELGFMISSTSAKYTYGNALTASTAAVPVVVTADDNFGTNLGTATDGQGNAVDTRILESKSGVGFSLGLRAFIGAEYFIIPKLSIGGEFGWGLGLTLSGKSSTTAETVGLRDGATDATVETLSAEGNKTTSFGLDNSIVNPLFGPVGRLNLTFHF</sequence>
<evidence type="ECO:0000256" key="1">
    <source>
        <dbReference type="SAM" id="SignalP"/>
    </source>
</evidence>
<feature type="chain" id="PRO_5035256894" description="Outer membrane protein beta-barrel domain-containing protein" evidence="1">
    <location>
        <begin position="20"/>
        <end position="311"/>
    </location>
</feature>
<name>A0A8J6PBQ8_9FLAO</name>
<organism evidence="2 3">
    <name type="scientific">Taishania pollutisoli</name>
    <dbReference type="NCBI Taxonomy" id="2766479"/>
    <lineage>
        <taxon>Bacteria</taxon>
        <taxon>Pseudomonadati</taxon>
        <taxon>Bacteroidota</taxon>
        <taxon>Flavobacteriia</taxon>
        <taxon>Flavobacteriales</taxon>
        <taxon>Crocinitomicaceae</taxon>
        <taxon>Taishania</taxon>
    </lineage>
</organism>
<evidence type="ECO:0000313" key="3">
    <source>
        <dbReference type="Proteomes" id="UP000652681"/>
    </source>
</evidence>
<evidence type="ECO:0000313" key="2">
    <source>
        <dbReference type="EMBL" id="MBC9811937.1"/>
    </source>
</evidence>
<dbReference type="RefSeq" id="WP_163490309.1">
    <property type="nucleotide sequence ID" value="NZ_JACVEL010000003.1"/>
</dbReference>
<evidence type="ECO:0008006" key="4">
    <source>
        <dbReference type="Google" id="ProtNLM"/>
    </source>
</evidence>